<dbReference type="KEGG" id="bkw:BkAM31D_23015"/>
<dbReference type="STRING" id="199441.BkAM31D_23015"/>
<keyword evidence="1" id="KW-0472">Membrane</keyword>
<feature type="transmembrane region" description="Helical" evidence="1">
    <location>
        <begin position="12"/>
        <end position="33"/>
    </location>
</feature>
<keyword evidence="3" id="KW-1185">Reference proteome</keyword>
<evidence type="ECO:0000313" key="2">
    <source>
        <dbReference type="EMBL" id="ARK32504.1"/>
    </source>
</evidence>
<reference evidence="2 3" key="1">
    <citation type="submission" date="2017-04" db="EMBL/GenBank/DDBJ databases">
        <title>Bacillus krulwichiae AM31D Genome sequencing and assembly.</title>
        <authorList>
            <person name="Krulwich T.A."/>
            <person name="Anastor L."/>
            <person name="Ehrlich R."/>
            <person name="Ehrlich G.D."/>
            <person name="Janto B."/>
        </authorList>
    </citation>
    <scope>NUCLEOTIDE SEQUENCE [LARGE SCALE GENOMIC DNA]</scope>
    <source>
        <strain evidence="2 3">AM31D</strain>
    </source>
</reference>
<accession>A0A1X9MIB9</accession>
<proteinExistence type="predicted"/>
<keyword evidence="1" id="KW-1133">Transmembrane helix</keyword>
<name>A0A1X9MIB9_9BACI</name>
<feature type="transmembrane region" description="Helical" evidence="1">
    <location>
        <begin position="67"/>
        <end position="90"/>
    </location>
</feature>
<evidence type="ECO:0000313" key="3">
    <source>
        <dbReference type="Proteomes" id="UP000193006"/>
    </source>
</evidence>
<feature type="transmembrane region" description="Helical" evidence="1">
    <location>
        <begin position="134"/>
        <end position="152"/>
    </location>
</feature>
<dbReference type="RefSeq" id="WP_066160129.1">
    <property type="nucleotide sequence ID" value="NZ_CP020814.1"/>
</dbReference>
<organism evidence="2 3">
    <name type="scientific">Halalkalibacter krulwichiae</name>
    <dbReference type="NCBI Taxonomy" id="199441"/>
    <lineage>
        <taxon>Bacteria</taxon>
        <taxon>Bacillati</taxon>
        <taxon>Bacillota</taxon>
        <taxon>Bacilli</taxon>
        <taxon>Bacillales</taxon>
        <taxon>Bacillaceae</taxon>
        <taxon>Halalkalibacter</taxon>
    </lineage>
</organism>
<dbReference type="AlphaFoldDB" id="A0A1X9MIB9"/>
<dbReference type="Proteomes" id="UP000193006">
    <property type="component" value="Chromosome"/>
</dbReference>
<feature type="transmembrane region" description="Helical" evidence="1">
    <location>
        <begin position="185"/>
        <end position="208"/>
    </location>
</feature>
<protein>
    <recommendedName>
        <fullName evidence="4">Integral membrane protein</fullName>
    </recommendedName>
</protein>
<sequence length="215" mass="25375">MNVLIEYQWEIFIIAEVLSIACLLLFGFFRYFLEKRQLSMFFIVGFLALLVLEALLGLLVYRQTGEFSTFLLVIIIFVIYACTFGIFDFIRLDRWMRQKIGKLRKVELLTEKDYNMIERNKNPKYIAKKYRMSATIHLLVFAIGQFILWSIGTNSVEEMMQYVTDLSWIETGEAATSPYANETMYYIGMLWGLIFVLDFVYSMSYTIFPSQKKNQ</sequence>
<evidence type="ECO:0008006" key="4">
    <source>
        <dbReference type="Google" id="ProtNLM"/>
    </source>
</evidence>
<feature type="transmembrane region" description="Helical" evidence="1">
    <location>
        <begin position="40"/>
        <end position="61"/>
    </location>
</feature>
<keyword evidence="1" id="KW-0812">Transmembrane</keyword>
<gene>
    <name evidence="2" type="ORF">BkAM31D_23015</name>
</gene>
<evidence type="ECO:0000256" key="1">
    <source>
        <dbReference type="SAM" id="Phobius"/>
    </source>
</evidence>
<dbReference type="EMBL" id="CP020814">
    <property type="protein sequence ID" value="ARK32504.1"/>
    <property type="molecule type" value="Genomic_DNA"/>
</dbReference>